<feature type="non-terminal residue" evidence="1">
    <location>
        <position position="241"/>
    </location>
</feature>
<dbReference type="PANTHER" id="PTHR31891">
    <property type="entry name" value="FORMAMIDASE C869.04-RELATED"/>
    <property type="match status" value="1"/>
</dbReference>
<evidence type="ECO:0000313" key="1">
    <source>
        <dbReference type="EMBL" id="GAH54267.1"/>
    </source>
</evidence>
<sequence>MTEHYLDSSVTQSFWDNAVEPRLEIDSGDTVVFECPEPCGQVTSDWTDKDLGNIDFSLIHALIGSVYVKGAKPGDTLQVEMLDFKHTGWGWSGHLKGFGLLADDFDFAYIHHWKLDADTCIFGTNDIQLPFEPFCGTMGVAPKEAGRIDTIPPRFNGGNIDIRDLGPGATIWLPVFVDGALFACGDCHSAQGNGELCGTGVESPMTATLRLNVRKDLSIQDLQFQTPSPLGKTDTHGYHVT</sequence>
<dbReference type="Pfam" id="PF03069">
    <property type="entry name" value="FmdA_AmdA"/>
    <property type="match status" value="2"/>
</dbReference>
<proteinExistence type="predicted"/>
<evidence type="ECO:0008006" key="2">
    <source>
        <dbReference type="Google" id="ProtNLM"/>
    </source>
</evidence>
<dbReference type="EMBL" id="BARU01016929">
    <property type="protein sequence ID" value="GAH54267.1"/>
    <property type="molecule type" value="Genomic_DNA"/>
</dbReference>
<dbReference type="AlphaFoldDB" id="X1GAK3"/>
<dbReference type="Gene3D" id="2.60.120.580">
    <property type="entry name" value="Acetamidase/Formamidase-like domains"/>
    <property type="match status" value="2"/>
</dbReference>
<dbReference type="InterPro" id="IPR004304">
    <property type="entry name" value="FmdA_AmdA"/>
</dbReference>
<dbReference type="SUPFAM" id="SSF141130">
    <property type="entry name" value="Acetamidase/Formamidase-like"/>
    <property type="match status" value="1"/>
</dbReference>
<protein>
    <recommendedName>
        <fullName evidence="2">Acetamidase</fullName>
    </recommendedName>
</protein>
<comment type="caution">
    <text evidence="1">The sequence shown here is derived from an EMBL/GenBank/DDBJ whole genome shotgun (WGS) entry which is preliminary data.</text>
</comment>
<reference evidence="1" key="1">
    <citation type="journal article" date="2014" name="Front. Microbiol.">
        <title>High frequency of phylogenetically diverse reductive dehalogenase-homologous genes in deep subseafloor sedimentary metagenomes.</title>
        <authorList>
            <person name="Kawai M."/>
            <person name="Futagami T."/>
            <person name="Toyoda A."/>
            <person name="Takaki Y."/>
            <person name="Nishi S."/>
            <person name="Hori S."/>
            <person name="Arai W."/>
            <person name="Tsubouchi T."/>
            <person name="Morono Y."/>
            <person name="Uchiyama I."/>
            <person name="Ito T."/>
            <person name="Fujiyama A."/>
            <person name="Inagaki F."/>
            <person name="Takami H."/>
        </authorList>
    </citation>
    <scope>NUCLEOTIDE SEQUENCE</scope>
    <source>
        <strain evidence="1">Expedition CK06-06</strain>
    </source>
</reference>
<organism evidence="1">
    <name type="scientific">marine sediment metagenome</name>
    <dbReference type="NCBI Taxonomy" id="412755"/>
    <lineage>
        <taxon>unclassified sequences</taxon>
        <taxon>metagenomes</taxon>
        <taxon>ecological metagenomes</taxon>
    </lineage>
</organism>
<accession>X1GAK3</accession>
<gene>
    <name evidence="1" type="ORF">S03H2_28106</name>
</gene>
<dbReference type="PANTHER" id="PTHR31891:SF1">
    <property type="entry name" value="FORMAMIDASE C869.04-RELATED"/>
    <property type="match status" value="1"/>
</dbReference>
<name>X1GAK3_9ZZZZ</name>
<dbReference type="GO" id="GO:0016811">
    <property type="term" value="F:hydrolase activity, acting on carbon-nitrogen (but not peptide) bonds, in linear amides"/>
    <property type="evidence" value="ECO:0007669"/>
    <property type="project" value="InterPro"/>
</dbReference>